<reference evidence="1 2" key="1">
    <citation type="journal article" date="2019" name="Sci. Rep.">
        <title>Orb-weaving spider Araneus ventricosus genome elucidates the spidroin gene catalogue.</title>
        <authorList>
            <person name="Kono N."/>
            <person name="Nakamura H."/>
            <person name="Ohtoshi R."/>
            <person name="Moran D.A.P."/>
            <person name="Shinohara A."/>
            <person name="Yoshida Y."/>
            <person name="Fujiwara M."/>
            <person name="Mori M."/>
            <person name="Tomita M."/>
            <person name="Arakawa K."/>
        </authorList>
    </citation>
    <scope>NUCLEOTIDE SEQUENCE [LARGE SCALE GENOMIC DNA]</scope>
</reference>
<dbReference type="EMBL" id="BGPR01049061">
    <property type="protein sequence ID" value="GBO26046.1"/>
    <property type="molecule type" value="Genomic_DNA"/>
</dbReference>
<gene>
    <name evidence="1" type="ORF">AVEN_205295_1</name>
</gene>
<evidence type="ECO:0000313" key="1">
    <source>
        <dbReference type="EMBL" id="GBO26046.1"/>
    </source>
</evidence>
<feature type="non-terminal residue" evidence="1">
    <location>
        <position position="74"/>
    </location>
</feature>
<sequence>MLVGRLSPRWSSPVLTPFLRKPDQCRYFCTTPAGGHLTTTDLTRTRPVYMAVLRWDRVSNLEPSIPEVKTLEPG</sequence>
<evidence type="ECO:0000313" key="2">
    <source>
        <dbReference type="Proteomes" id="UP000499080"/>
    </source>
</evidence>
<protein>
    <submittedName>
        <fullName evidence="1">Uncharacterized protein</fullName>
    </submittedName>
</protein>
<organism evidence="1 2">
    <name type="scientific">Araneus ventricosus</name>
    <name type="common">Orbweaver spider</name>
    <name type="synonym">Epeira ventricosa</name>
    <dbReference type="NCBI Taxonomy" id="182803"/>
    <lineage>
        <taxon>Eukaryota</taxon>
        <taxon>Metazoa</taxon>
        <taxon>Ecdysozoa</taxon>
        <taxon>Arthropoda</taxon>
        <taxon>Chelicerata</taxon>
        <taxon>Arachnida</taxon>
        <taxon>Araneae</taxon>
        <taxon>Araneomorphae</taxon>
        <taxon>Entelegynae</taxon>
        <taxon>Araneoidea</taxon>
        <taxon>Araneidae</taxon>
        <taxon>Araneus</taxon>
    </lineage>
</organism>
<proteinExistence type="predicted"/>
<name>A0A4Y2VP95_ARAVE</name>
<comment type="caution">
    <text evidence="1">The sequence shown here is derived from an EMBL/GenBank/DDBJ whole genome shotgun (WGS) entry which is preliminary data.</text>
</comment>
<keyword evidence="2" id="KW-1185">Reference proteome</keyword>
<accession>A0A4Y2VP95</accession>
<dbReference type="Proteomes" id="UP000499080">
    <property type="component" value="Unassembled WGS sequence"/>
</dbReference>
<dbReference type="AlphaFoldDB" id="A0A4Y2VP95"/>